<keyword evidence="3" id="KW-1185">Reference proteome</keyword>
<name>A0A0X2NIY1_9CORY</name>
<feature type="compositionally biased region" description="Basic and acidic residues" evidence="1">
    <location>
        <begin position="11"/>
        <end position="23"/>
    </location>
</feature>
<accession>A0A0X2NIY1</accession>
<evidence type="ECO:0000313" key="3">
    <source>
        <dbReference type="Proteomes" id="UP000182498"/>
    </source>
</evidence>
<protein>
    <submittedName>
        <fullName evidence="2">Uncharacterized protein</fullName>
    </submittedName>
</protein>
<dbReference type="Proteomes" id="UP000182498">
    <property type="component" value="Unassembled WGS sequence"/>
</dbReference>
<dbReference type="AlphaFoldDB" id="A0A0X2NIY1"/>
<proteinExistence type="predicted"/>
<feature type="compositionally biased region" description="Basic and acidic residues" evidence="1">
    <location>
        <begin position="37"/>
        <end position="47"/>
    </location>
</feature>
<gene>
    <name evidence="2" type="ORF">CVAR292_00022</name>
</gene>
<evidence type="ECO:0000313" key="2">
    <source>
        <dbReference type="EMBL" id="CUU64719.1"/>
    </source>
</evidence>
<sequence length="47" mass="5262">MSVPDLRNHRKDADSGFLRDRRGGIAPDPVSPVFDPVGDRRVSGMRR</sequence>
<reference evidence="3" key="1">
    <citation type="submission" date="2015-11" db="EMBL/GenBank/DDBJ databases">
        <authorList>
            <person name="Dugat-Bony E."/>
        </authorList>
    </citation>
    <scope>NUCLEOTIDE SEQUENCE [LARGE SCALE GENOMIC DNA]</scope>
    <source>
        <strain evidence="3">Mu292</strain>
    </source>
</reference>
<evidence type="ECO:0000256" key="1">
    <source>
        <dbReference type="SAM" id="MobiDB-lite"/>
    </source>
</evidence>
<feature type="region of interest" description="Disordered" evidence="1">
    <location>
        <begin position="1"/>
        <end position="47"/>
    </location>
</feature>
<dbReference type="EMBL" id="FAUH01000001">
    <property type="protein sequence ID" value="CUU64719.1"/>
    <property type="molecule type" value="Genomic_DNA"/>
</dbReference>
<organism evidence="2 3">
    <name type="scientific">Corynebacterium variabile</name>
    <dbReference type="NCBI Taxonomy" id="1727"/>
    <lineage>
        <taxon>Bacteria</taxon>
        <taxon>Bacillati</taxon>
        <taxon>Actinomycetota</taxon>
        <taxon>Actinomycetes</taxon>
        <taxon>Mycobacteriales</taxon>
        <taxon>Corynebacteriaceae</taxon>
        <taxon>Corynebacterium</taxon>
    </lineage>
</organism>